<reference evidence="6 7" key="2">
    <citation type="submission" date="2019-09" db="EMBL/GenBank/DDBJ databases">
        <title>Complete Genome Sequence and Methylome Analysis of free living Spirochaetas.</title>
        <authorList>
            <person name="Leshcheva N."/>
            <person name="Mikheeva N."/>
        </authorList>
    </citation>
    <scope>NUCLEOTIDE SEQUENCE [LARGE SCALE GENOMIC DNA]</scope>
    <source>
        <strain evidence="6 7">P</strain>
    </source>
</reference>
<evidence type="ECO:0000313" key="7">
    <source>
        <dbReference type="Proteomes" id="UP000323824"/>
    </source>
</evidence>
<dbReference type="GO" id="GO:0009403">
    <property type="term" value="P:toxin biosynthetic process"/>
    <property type="evidence" value="ECO:0007669"/>
    <property type="project" value="InterPro"/>
</dbReference>
<keyword evidence="7" id="KW-1185">Reference proteome</keyword>
<evidence type="ECO:0000256" key="4">
    <source>
        <dbReference type="ARBA" id="ARBA00023136"/>
    </source>
</evidence>
<dbReference type="EMBL" id="CP035807">
    <property type="protein sequence ID" value="QEN06310.1"/>
    <property type="molecule type" value="Genomic_DNA"/>
</dbReference>
<dbReference type="InterPro" id="IPR003825">
    <property type="entry name" value="Colicin-V_CvpA"/>
</dbReference>
<evidence type="ECO:0000313" key="6">
    <source>
        <dbReference type="EMBL" id="QEN06310.1"/>
    </source>
</evidence>
<dbReference type="Proteomes" id="UP000323824">
    <property type="component" value="Chromosome"/>
</dbReference>
<proteinExistence type="predicted"/>
<name>A0A5C1QH37_9SPIO</name>
<dbReference type="Pfam" id="PF02674">
    <property type="entry name" value="Colicin_V"/>
    <property type="match status" value="1"/>
</dbReference>
<evidence type="ECO:0000256" key="2">
    <source>
        <dbReference type="ARBA" id="ARBA00022692"/>
    </source>
</evidence>
<gene>
    <name evidence="6" type="ORF">EW093_16975</name>
</gene>
<dbReference type="PANTHER" id="PTHR37306:SF1">
    <property type="entry name" value="COLICIN V PRODUCTION PROTEIN"/>
    <property type="match status" value="1"/>
</dbReference>
<feature type="transmembrane region" description="Helical" evidence="5">
    <location>
        <begin position="103"/>
        <end position="125"/>
    </location>
</feature>
<feature type="transmembrane region" description="Helical" evidence="5">
    <location>
        <begin position="66"/>
        <end position="83"/>
    </location>
</feature>
<evidence type="ECO:0000256" key="1">
    <source>
        <dbReference type="ARBA" id="ARBA00004141"/>
    </source>
</evidence>
<sequence>MSFKLIDIIFIIIILLMGFGGLKKGFFTQIVTILGLIIGLFFAYFFSDDLSPYISKVIGERPSNTLLSFILIFLVSILISMLINKILKHSLEEIGAGGLDKVLGLFFGFIQGFFICIIVTLLLTVQPLFDPSPIFNNSVLGSLIVSILPQIESLLPSTQSFIESIGTEV</sequence>
<dbReference type="RefSeq" id="WP_149569536.1">
    <property type="nucleotide sequence ID" value="NZ_CP035807.1"/>
</dbReference>
<keyword evidence="2 5" id="KW-0812">Transmembrane</keyword>
<dbReference type="KEGG" id="sper:EW093_16975"/>
<dbReference type="GO" id="GO:0016020">
    <property type="term" value="C:membrane"/>
    <property type="evidence" value="ECO:0007669"/>
    <property type="project" value="UniProtKB-SubCell"/>
</dbReference>
<dbReference type="PANTHER" id="PTHR37306">
    <property type="entry name" value="COLICIN V PRODUCTION PROTEIN"/>
    <property type="match status" value="1"/>
</dbReference>
<reference evidence="6 7" key="1">
    <citation type="submission" date="2019-02" db="EMBL/GenBank/DDBJ databases">
        <authorList>
            <person name="Fomenkov A."/>
            <person name="Dubinina G."/>
            <person name="Grabovich M."/>
            <person name="Vincze T."/>
            <person name="Roberts R.J."/>
        </authorList>
    </citation>
    <scope>NUCLEOTIDE SEQUENCE [LARGE SCALE GENOMIC DNA]</scope>
    <source>
        <strain evidence="6 7">P</strain>
    </source>
</reference>
<accession>A0A5C1QH37</accession>
<keyword evidence="4 5" id="KW-0472">Membrane</keyword>
<evidence type="ECO:0000256" key="3">
    <source>
        <dbReference type="ARBA" id="ARBA00022989"/>
    </source>
</evidence>
<dbReference type="AlphaFoldDB" id="A0A5C1QH37"/>
<feature type="transmembrane region" description="Helical" evidence="5">
    <location>
        <begin position="5"/>
        <end position="22"/>
    </location>
</feature>
<feature type="transmembrane region" description="Helical" evidence="5">
    <location>
        <begin position="28"/>
        <end position="46"/>
    </location>
</feature>
<organism evidence="6 7">
    <name type="scientific">Thiospirochaeta perfilievii</name>
    <dbReference type="NCBI Taxonomy" id="252967"/>
    <lineage>
        <taxon>Bacteria</taxon>
        <taxon>Pseudomonadati</taxon>
        <taxon>Spirochaetota</taxon>
        <taxon>Spirochaetia</taxon>
        <taxon>Spirochaetales</taxon>
        <taxon>Spirochaetaceae</taxon>
        <taxon>Thiospirochaeta</taxon>
    </lineage>
</organism>
<protein>
    <submittedName>
        <fullName evidence="6">CvpA family protein</fullName>
    </submittedName>
</protein>
<keyword evidence="3 5" id="KW-1133">Transmembrane helix</keyword>
<evidence type="ECO:0000256" key="5">
    <source>
        <dbReference type="SAM" id="Phobius"/>
    </source>
</evidence>
<comment type="subcellular location">
    <subcellularLocation>
        <location evidence="1">Membrane</location>
        <topology evidence="1">Multi-pass membrane protein</topology>
    </subcellularLocation>
</comment>